<dbReference type="Proteomes" id="UP000019132">
    <property type="component" value="Unassembled WGS sequence"/>
</dbReference>
<evidence type="ECO:0000256" key="4">
    <source>
        <dbReference type="ARBA" id="ARBA00022692"/>
    </source>
</evidence>
<evidence type="ECO:0000313" key="8">
    <source>
        <dbReference type="EnsemblProtists" id="PYU1_T013531"/>
    </source>
</evidence>
<feature type="transmembrane region" description="Helical" evidence="7">
    <location>
        <begin position="59"/>
        <end position="80"/>
    </location>
</feature>
<feature type="transmembrane region" description="Helical" evidence="7">
    <location>
        <begin position="520"/>
        <end position="537"/>
    </location>
</feature>
<feature type="transmembrane region" description="Helical" evidence="7">
    <location>
        <begin position="220"/>
        <end position="240"/>
    </location>
</feature>
<evidence type="ECO:0000256" key="3">
    <source>
        <dbReference type="ARBA" id="ARBA00022448"/>
    </source>
</evidence>
<dbReference type="STRING" id="431595.K3X8I2"/>
<dbReference type="AlphaFoldDB" id="K3X8I2"/>
<evidence type="ECO:0000256" key="7">
    <source>
        <dbReference type="SAM" id="Phobius"/>
    </source>
</evidence>
<dbReference type="GO" id="GO:0016020">
    <property type="term" value="C:membrane"/>
    <property type="evidence" value="ECO:0007669"/>
    <property type="project" value="UniProtKB-SubCell"/>
</dbReference>
<dbReference type="EnsemblProtists" id="PYU1_T013531">
    <property type="protein sequence ID" value="PYU1_T013531"/>
    <property type="gene ID" value="PYU1_G013502"/>
</dbReference>
<evidence type="ECO:0000256" key="6">
    <source>
        <dbReference type="ARBA" id="ARBA00023136"/>
    </source>
</evidence>
<dbReference type="PANTHER" id="PTHR31585:SF5">
    <property type="entry name" value="RNA-BINDING S4 DOMAIN-CONTAINING PROTEIN"/>
    <property type="match status" value="1"/>
</dbReference>
<feature type="transmembrane region" description="Helical" evidence="7">
    <location>
        <begin position="481"/>
        <end position="500"/>
    </location>
</feature>
<feature type="transmembrane region" description="Helical" evidence="7">
    <location>
        <begin position="182"/>
        <end position="208"/>
    </location>
</feature>
<dbReference type="InterPro" id="IPR036259">
    <property type="entry name" value="MFS_trans_sf"/>
</dbReference>
<dbReference type="Pfam" id="PF03092">
    <property type="entry name" value="BT1"/>
    <property type="match status" value="1"/>
</dbReference>
<sequence>MSQPVIIERVSNASNPKVDVNDQKYYNGVQTPDPSEIEGGALRPGGAPNLYSKENIGLLAQYAATGVVYGSLWAVIYPFLNNYLHMTGTETASANALITLPWTWKMFFGIVSDCYPIFGYRRRPYVVIGWFITFVACFIMAVVPIGDPKYGDPALAYIPVADLTREQVAMINDDAPSSGVKYIFLLVLANLGCVIALTASDGILVELAQREPENIRGGTQAMICVTQDIFQCFSAAMIGFGLNSADYGGTFSSAMGYNAVMGVCAFFSLAIIPISWFCMTETTFERQSARKYFVMIYDLLQQRVVYQIIAFRFFRNLFSWFSVTASYPIQSLWARVTPVNSNTATIIGYLVASASYYATKKYGLNWSWRSMLVITQIAVIVIDAIPTFLTIWDVYRAQWFWLGGPIIEYLPNSIGYVISTFAVVEIIEVGNEAAVYGLITTVSTLASPFSTVLSKNVCANFDIDYAFLQVDDTHVREQVSYAYIIAYGFKLFSLVFVFLLPRQKAATQELKRTGGKSKALGILTIVYLIFTFCWSLMTNVMSFSSKTSCLKIAGGSGC</sequence>
<dbReference type="InterPro" id="IPR039309">
    <property type="entry name" value="BT1"/>
</dbReference>
<dbReference type="OMA" id="MINDDAP"/>
<keyword evidence="5 7" id="KW-1133">Transmembrane helix</keyword>
<dbReference type="Gene3D" id="1.20.1250.20">
    <property type="entry name" value="MFS general substrate transporter like domains"/>
    <property type="match status" value="1"/>
</dbReference>
<feature type="transmembrane region" description="Helical" evidence="7">
    <location>
        <begin position="100"/>
        <end position="118"/>
    </location>
</feature>
<evidence type="ECO:0000256" key="1">
    <source>
        <dbReference type="ARBA" id="ARBA00004141"/>
    </source>
</evidence>
<dbReference type="VEuPathDB" id="FungiDB:PYU1_G013502"/>
<comment type="subcellular location">
    <subcellularLocation>
        <location evidence="1">Membrane</location>
        <topology evidence="1">Multi-pass membrane protein</topology>
    </subcellularLocation>
</comment>
<dbReference type="HOGENOM" id="CLU_018801_5_0_1"/>
<keyword evidence="6 7" id="KW-0472">Membrane</keyword>
<name>K3X8I2_GLOUD</name>
<evidence type="ECO:0000256" key="2">
    <source>
        <dbReference type="ARBA" id="ARBA00007015"/>
    </source>
</evidence>
<feature type="transmembrane region" description="Helical" evidence="7">
    <location>
        <begin position="125"/>
        <end position="145"/>
    </location>
</feature>
<keyword evidence="9" id="KW-1185">Reference proteome</keyword>
<accession>K3X8I2</accession>
<evidence type="ECO:0008006" key="10">
    <source>
        <dbReference type="Google" id="ProtNLM"/>
    </source>
</evidence>
<organism evidence="8 9">
    <name type="scientific">Globisporangium ultimum (strain ATCC 200006 / CBS 805.95 / DAOM BR144)</name>
    <name type="common">Pythium ultimum</name>
    <dbReference type="NCBI Taxonomy" id="431595"/>
    <lineage>
        <taxon>Eukaryota</taxon>
        <taxon>Sar</taxon>
        <taxon>Stramenopiles</taxon>
        <taxon>Oomycota</taxon>
        <taxon>Peronosporomycetes</taxon>
        <taxon>Pythiales</taxon>
        <taxon>Pythiaceae</taxon>
        <taxon>Globisporangium</taxon>
    </lineage>
</organism>
<reference evidence="9" key="1">
    <citation type="journal article" date="2010" name="Genome Biol.">
        <title>Genome sequence of the necrotrophic plant pathogen Pythium ultimum reveals original pathogenicity mechanisms and effector repertoire.</title>
        <authorList>
            <person name="Levesque C.A."/>
            <person name="Brouwer H."/>
            <person name="Cano L."/>
            <person name="Hamilton J.P."/>
            <person name="Holt C."/>
            <person name="Huitema E."/>
            <person name="Raffaele S."/>
            <person name="Robideau G.P."/>
            <person name="Thines M."/>
            <person name="Win J."/>
            <person name="Zerillo M.M."/>
            <person name="Beakes G.W."/>
            <person name="Boore J.L."/>
            <person name="Busam D."/>
            <person name="Dumas B."/>
            <person name="Ferriera S."/>
            <person name="Fuerstenberg S.I."/>
            <person name="Gachon C.M."/>
            <person name="Gaulin E."/>
            <person name="Govers F."/>
            <person name="Grenville-Briggs L."/>
            <person name="Horner N."/>
            <person name="Hostetler J."/>
            <person name="Jiang R.H."/>
            <person name="Johnson J."/>
            <person name="Krajaejun T."/>
            <person name="Lin H."/>
            <person name="Meijer H.J."/>
            <person name="Moore B."/>
            <person name="Morris P."/>
            <person name="Phuntmart V."/>
            <person name="Puiu D."/>
            <person name="Shetty J."/>
            <person name="Stajich J.E."/>
            <person name="Tripathy S."/>
            <person name="Wawra S."/>
            <person name="van West P."/>
            <person name="Whitty B.R."/>
            <person name="Coutinho P.M."/>
            <person name="Henrissat B."/>
            <person name="Martin F."/>
            <person name="Thomas P.D."/>
            <person name="Tyler B.M."/>
            <person name="De Vries R.P."/>
            <person name="Kamoun S."/>
            <person name="Yandell M."/>
            <person name="Tisserat N."/>
            <person name="Buell C.R."/>
        </authorList>
    </citation>
    <scope>NUCLEOTIDE SEQUENCE</scope>
    <source>
        <strain evidence="9">DAOM:BR144</strain>
    </source>
</reference>
<dbReference type="SUPFAM" id="SSF103473">
    <property type="entry name" value="MFS general substrate transporter"/>
    <property type="match status" value="1"/>
</dbReference>
<evidence type="ECO:0000313" key="9">
    <source>
        <dbReference type="Proteomes" id="UP000019132"/>
    </source>
</evidence>
<protein>
    <recommendedName>
        <fullName evidence="10">Major facilitator superfamily associated domain-containing protein</fullName>
    </recommendedName>
</protein>
<keyword evidence="3" id="KW-0813">Transport</keyword>
<comment type="similarity">
    <text evidence="2">Belongs to the major facilitator superfamily. Folate-biopterin transporter (TC 2.A.71) family.</text>
</comment>
<reference evidence="8" key="3">
    <citation type="submission" date="2015-02" db="UniProtKB">
        <authorList>
            <consortium name="EnsemblProtists"/>
        </authorList>
    </citation>
    <scope>IDENTIFICATION</scope>
    <source>
        <strain evidence="8">DAOM BR144</strain>
    </source>
</reference>
<dbReference type="EMBL" id="GL376593">
    <property type="status" value="NOT_ANNOTATED_CDS"/>
    <property type="molecule type" value="Genomic_DNA"/>
</dbReference>
<feature type="transmembrane region" description="Helical" evidence="7">
    <location>
        <begin position="260"/>
        <end position="284"/>
    </location>
</feature>
<proteinExistence type="inferred from homology"/>
<dbReference type="eggNOG" id="ENOG502SKEV">
    <property type="taxonomic scope" value="Eukaryota"/>
</dbReference>
<feature type="transmembrane region" description="Helical" evidence="7">
    <location>
        <begin position="371"/>
        <end position="392"/>
    </location>
</feature>
<reference evidence="9" key="2">
    <citation type="submission" date="2010-04" db="EMBL/GenBank/DDBJ databases">
        <authorList>
            <person name="Buell R."/>
            <person name="Hamilton J."/>
            <person name="Hostetler J."/>
        </authorList>
    </citation>
    <scope>NUCLEOTIDE SEQUENCE [LARGE SCALE GENOMIC DNA]</scope>
    <source>
        <strain evidence="9">DAOM:BR144</strain>
    </source>
</reference>
<dbReference type="InParanoid" id="K3X8I2"/>
<keyword evidence="4 7" id="KW-0812">Transmembrane</keyword>
<evidence type="ECO:0000256" key="5">
    <source>
        <dbReference type="ARBA" id="ARBA00022989"/>
    </source>
</evidence>
<dbReference type="PANTHER" id="PTHR31585">
    <property type="entry name" value="FOLATE-BIOPTERIN TRANSPORTER 1, CHLOROPLASTIC"/>
    <property type="match status" value="1"/>
</dbReference>